<dbReference type="GO" id="GO:0008652">
    <property type="term" value="P:amino acid biosynthetic process"/>
    <property type="evidence" value="ECO:0007669"/>
    <property type="project" value="UniProtKB-KW"/>
</dbReference>
<dbReference type="CDD" id="cd01556">
    <property type="entry name" value="EPSP_synthase"/>
    <property type="match status" value="1"/>
</dbReference>
<dbReference type="EMBL" id="CAEZVQ010000084">
    <property type="protein sequence ID" value="CAB4637452.1"/>
    <property type="molecule type" value="Genomic_DNA"/>
</dbReference>
<dbReference type="UniPathway" id="UPA00053">
    <property type="reaction ID" value="UER00089"/>
</dbReference>
<feature type="domain" description="Enolpyruvate transferase" evidence="8">
    <location>
        <begin position="12"/>
        <end position="414"/>
    </location>
</feature>
<dbReference type="EC" id="2.5.1.19" evidence="3"/>
<comment type="catalytic activity">
    <reaction evidence="7">
        <text>3-phosphoshikimate + phosphoenolpyruvate = 5-O-(1-carboxyvinyl)-3-phosphoshikimate + phosphate</text>
        <dbReference type="Rhea" id="RHEA:21256"/>
        <dbReference type="ChEBI" id="CHEBI:43474"/>
        <dbReference type="ChEBI" id="CHEBI:57701"/>
        <dbReference type="ChEBI" id="CHEBI:58702"/>
        <dbReference type="ChEBI" id="CHEBI:145989"/>
        <dbReference type="EC" id="2.5.1.19"/>
    </reaction>
    <physiologicalReaction direction="left-to-right" evidence="7">
        <dbReference type="Rhea" id="RHEA:21257"/>
    </physiologicalReaction>
</comment>
<dbReference type="PANTHER" id="PTHR21090">
    <property type="entry name" value="AROM/DEHYDROQUINATE SYNTHASE"/>
    <property type="match status" value="1"/>
</dbReference>
<evidence type="ECO:0000259" key="8">
    <source>
        <dbReference type="Pfam" id="PF00275"/>
    </source>
</evidence>
<dbReference type="InterPro" id="IPR013792">
    <property type="entry name" value="RNA3'P_cycl/enolpyr_Trfase_a/b"/>
</dbReference>
<dbReference type="InterPro" id="IPR036968">
    <property type="entry name" value="Enolpyruvate_Tfrase_sf"/>
</dbReference>
<sequence>MSSISLLPPEGVLNASITVPGSKSIANRALICALLADGDSQLLGLPDGDDTAVIIEVLDQMKRVTTVDGEVTISGSRDVKLPGIIDAKLAGTSSRFLTAVAALGSSTSVIDGGAPLRSRPMADLHDALAALGAEVLPLGVPGHLPVSIESGGVRGGRLSIRGDISSQFISALMLIGPMFDDGLIIDVVGELVSRSYVLMTASVMKDFGATVIVKEAEISVAPGGYVPCRFVVEPDYSSAAFPLAAVAVREGSVQVPGLSATSLQGDAEVTKLLNAMGCSVRTVAGSVEVSRGNAQLHGIDVNMADCSDLVPAMAVAMLFADSPSRITGVGFIRQKESDRLGDLADELRKVGSEIVVEEDGLLIHPIQQGRPALLETHHDHRLAMAFSLLSLAIPGVTLSEPGVVSKSWPSFFADMEPILGALSLQH</sequence>
<organism evidence="9">
    <name type="scientific">freshwater metagenome</name>
    <dbReference type="NCBI Taxonomy" id="449393"/>
    <lineage>
        <taxon>unclassified sequences</taxon>
        <taxon>metagenomes</taxon>
        <taxon>ecological metagenomes</taxon>
    </lineage>
</organism>
<dbReference type="HAMAP" id="MF_00210">
    <property type="entry name" value="EPSP_synth"/>
    <property type="match status" value="1"/>
</dbReference>
<evidence type="ECO:0000256" key="7">
    <source>
        <dbReference type="ARBA" id="ARBA00044633"/>
    </source>
</evidence>
<accession>A0A6J6JJX5</accession>
<evidence type="ECO:0000313" key="9">
    <source>
        <dbReference type="EMBL" id="CAB4637452.1"/>
    </source>
</evidence>
<dbReference type="Gene3D" id="3.65.10.10">
    <property type="entry name" value="Enolpyruvate transferase domain"/>
    <property type="match status" value="2"/>
</dbReference>
<dbReference type="PROSITE" id="PS00104">
    <property type="entry name" value="EPSP_SYNTHASE_1"/>
    <property type="match status" value="1"/>
</dbReference>
<dbReference type="AlphaFoldDB" id="A0A6J6JJX5"/>
<dbReference type="PIRSF" id="PIRSF000505">
    <property type="entry name" value="EPSPS"/>
    <property type="match status" value="1"/>
</dbReference>
<comment type="pathway">
    <text evidence="1">Metabolic intermediate biosynthesis; chorismate biosynthesis; chorismate from D-erythrose 4-phosphate and phosphoenolpyruvate: step 6/7.</text>
</comment>
<comment type="similarity">
    <text evidence="2">Belongs to the EPSP synthase family.</text>
</comment>
<dbReference type="Pfam" id="PF00275">
    <property type="entry name" value="EPSP_synthase"/>
    <property type="match status" value="1"/>
</dbReference>
<evidence type="ECO:0000256" key="4">
    <source>
        <dbReference type="ARBA" id="ARBA00022605"/>
    </source>
</evidence>
<name>A0A6J6JJX5_9ZZZZ</name>
<dbReference type="GO" id="GO:0009073">
    <property type="term" value="P:aromatic amino acid family biosynthetic process"/>
    <property type="evidence" value="ECO:0007669"/>
    <property type="project" value="UniProtKB-KW"/>
</dbReference>
<dbReference type="InterPro" id="IPR006264">
    <property type="entry name" value="EPSP_synthase"/>
</dbReference>
<evidence type="ECO:0000256" key="1">
    <source>
        <dbReference type="ARBA" id="ARBA00004811"/>
    </source>
</evidence>
<dbReference type="GO" id="GO:0009423">
    <property type="term" value="P:chorismate biosynthetic process"/>
    <property type="evidence" value="ECO:0007669"/>
    <property type="project" value="UniProtKB-UniPathway"/>
</dbReference>
<proteinExistence type="inferred from homology"/>
<evidence type="ECO:0000256" key="5">
    <source>
        <dbReference type="ARBA" id="ARBA00022679"/>
    </source>
</evidence>
<dbReference type="PROSITE" id="PS00885">
    <property type="entry name" value="EPSP_SYNTHASE_2"/>
    <property type="match status" value="1"/>
</dbReference>
<keyword evidence="5" id="KW-0808">Transferase</keyword>
<dbReference type="InterPro" id="IPR001986">
    <property type="entry name" value="Enolpyruvate_Tfrase_dom"/>
</dbReference>
<dbReference type="GO" id="GO:0003866">
    <property type="term" value="F:3-phosphoshikimate 1-carboxyvinyltransferase activity"/>
    <property type="evidence" value="ECO:0007669"/>
    <property type="project" value="UniProtKB-EC"/>
</dbReference>
<reference evidence="9" key="1">
    <citation type="submission" date="2020-05" db="EMBL/GenBank/DDBJ databases">
        <authorList>
            <person name="Chiriac C."/>
            <person name="Salcher M."/>
            <person name="Ghai R."/>
            <person name="Kavagutti S V."/>
        </authorList>
    </citation>
    <scope>NUCLEOTIDE SEQUENCE</scope>
</reference>
<protein>
    <recommendedName>
        <fullName evidence="3">3-phosphoshikimate 1-carboxyvinyltransferase</fullName>
        <ecNumber evidence="3">2.5.1.19</ecNumber>
    </recommendedName>
</protein>
<dbReference type="PANTHER" id="PTHR21090:SF5">
    <property type="entry name" value="PENTAFUNCTIONAL AROM POLYPEPTIDE"/>
    <property type="match status" value="1"/>
</dbReference>
<dbReference type="InterPro" id="IPR023193">
    <property type="entry name" value="EPSP_synthase_CS"/>
</dbReference>
<evidence type="ECO:0000256" key="6">
    <source>
        <dbReference type="ARBA" id="ARBA00023141"/>
    </source>
</evidence>
<evidence type="ECO:0000256" key="3">
    <source>
        <dbReference type="ARBA" id="ARBA00012450"/>
    </source>
</evidence>
<gene>
    <name evidence="9" type="ORF">UFOPK2086_00716</name>
</gene>
<dbReference type="NCBIfam" id="TIGR01356">
    <property type="entry name" value="aroA"/>
    <property type="match status" value="1"/>
</dbReference>
<keyword evidence="4" id="KW-0028">Amino-acid biosynthesis</keyword>
<keyword evidence="6" id="KW-0057">Aromatic amino acid biosynthesis</keyword>
<dbReference type="SUPFAM" id="SSF55205">
    <property type="entry name" value="EPT/RTPC-like"/>
    <property type="match status" value="1"/>
</dbReference>
<evidence type="ECO:0000256" key="2">
    <source>
        <dbReference type="ARBA" id="ARBA00009948"/>
    </source>
</evidence>